<feature type="region of interest" description="Disordered" evidence="4">
    <location>
        <begin position="798"/>
        <end position="820"/>
    </location>
</feature>
<dbReference type="Proteomes" id="UP000001058">
    <property type="component" value="Unassembled WGS sequence"/>
</dbReference>
<dbReference type="PANTHER" id="PTHR10972">
    <property type="entry name" value="OXYSTEROL-BINDING PROTEIN-RELATED"/>
    <property type="match status" value="1"/>
</dbReference>
<feature type="region of interest" description="Disordered" evidence="4">
    <location>
        <begin position="697"/>
        <end position="781"/>
    </location>
</feature>
<dbReference type="PANTHER" id="PTHR10972:SF205">
    <property type="entry name" value="OXYSTEROL-BINDING PROTEIN 1"/>
    <property type="match status" value="1"/>
</dbReference>
<dbReference type="InterPro" id="IPR000648">
    <property type="entry name" value="Oxysterol-bd"/>
</dbReference>
<sequence>MIAAKTLRPVQPYVLRSGGATKEAGAAPNPPTTGAGACVGWACTPNVGAACPNAGVAAGGEGDPPKVNIPPAGALQLLLPNPPKLGATAAGAADAPKAGVEFAGAAPNAGCDVGAPKDGAAAPKGFAGAGAPKDGAAVPNEGCGAGGAPNDGAGAEEFDTGIGDPKLAGGSGKLCVAPNVKLAAAADDNDAAALDGAAPLARALNAKPGGAEVETTFAGAEPEKAGAEDTAGIELLGAPNVGSIAEGAVPDGAAMASTAGATVAANAKAGSGEGALDAIFGICEAAVGAPKANWPIPVDVGCTVTTSGMTGCWSSGARGDLKTAFATDDVLVGSGGACVPPAVVDAGAGASILLRASAVLGVGASTTGAEADPACATRSVVAATCGTAMGLKAASGPNFGNGVPVRPDEKATWPGARRRAPGAVGGRGPMPMGAGAISYHPDADEAGGMLCTNDELLKQQREAIMQWVKSMGKRLLTGSINLINTPFPVNIFEPRSYLEKLADVWVYPRYLAEASQSSDPVERMKLPFNPILGETWQASLSDGTTMFMEQISHHPPVSAFHMEGPGGAYRFLGLSQPTVSIVVKYYGFKTVAKGFRYVDFPDGTRIELHYPQYYIKNVVYGSSRPRAEVDGQAILVDVRNKLKTVINFGALKGARNKVLRRADAVYGFIYDCRDNQASLLEKTSTADLAVRLEHEQHAAMRKGPAGLEDDEEFESASENEYDPEKEEADASAALEQAAAEAAAADRRDVEAVAPDPSIDELLPSGPHRRGATADGTSRRSLNGADMVLPTVFVSSHGTAGSVSGSSGNLHRVDVTSSTKPPSSVTGSFFSMSALNRMGTLLRINQVKPVQTTCALLLKSKTHRASFAWVLLACATCILDAIEGADRDPCTLFVLASLEQWTVWVSDWPGIFIQASPTAVLDPTPNETDGIPLASIEGSWLSHLNINEKRYWCVATEVPDRWRSVAHPLPSDSRFRQ</sequence>
<dbReference type="GO" id="GO:0032934">
    <property type="term" value="F:sterol binding"/>
    <property type="evidence" value="ECO:0007669"/>
    <property type="project" value="TreeGrafter"/>
</dbReference>
<dbReference type="Pfam" id="PF01237">
    <property type="entry name" value="Oxysterol_BP"/>
    <property type="match status" value="1"/>
</dbReference>
<dbReference type="EMBL" id="GL378394">
    <property type="protein sequence ID" value="EFJ41509.1"/>
    <property type="molecule type" value="Genomic_DNA"/>
</dbReference>
<dbReference type="Gene3D" id="2.40.160.120">
    <property type="match status" value="1"/>
</dbReference>
<evidence type="ECO:0000256" key="2">
    <source>
        <dbReference type="ARBA" id="ARBA00022553"/>
    </source>
</evidence>
<evidence type="ECO:0000313" key="6">
    <source>
        <dbReference type="Proteomes" id="UP000001058"/>
    </source>
</evidence>
<comment type="similarity">
    <text evidence="1 3">Belongs to the OSBP family.</text>
</comment>
<dbReference type="STRING" id="3068.D8UFI5"/>
<dbReference type="SUPFAM" id="SSF144000">
    <property type="entry name" value="Oxysterol-binding protein-like"/>
    <property type="match status" value="1"/>
</dbReference>
<name>D8UFI5_VOLCA</name>
<dbReference type="OrthoDB" id="14833at2759"/>
<dbReference type="InParanoid" id="D8UFI5"/>
<dbReference type="eggNOG" id="KOG2210">
    <property type="taxonomic scope" value="Eukaryota"/>
</dbReference>
<organism evidence="6">
    <name type="scientific">Volvox carteri f. nagariensis</name>
    <dbReference type="NCBI Taxonomy" id="3068"/>
    <lineage>
        <taxon>Eukaryota</taxon>
        <taxon>Viridiplantae</taxon>
        <taxon>Chlorophyta</taxon>
        <taxon>core chlorophytes</taxon>
        <taxon>Chlorophyceae</taxon>
        <taxon>CS clade</taxon>
        <taxon>Chlamydomonadales</taxon>
        <taxon>Volvocaceae</taxon>
        <taxon>Volvox</taxon>
    </lineage>
</organism>
<dbReference type="PROSITE" id="PS01013">
    <property type="entry name" value="OSBP"/>
    <property type="match status" value="1"/>
</dbReference>
<evidence type="ECO:0000256" key="3">
    <source>
        <dbReference type="RuleBase" id="RU003844"/>
    </source>
</evidence>
<reference evidence="5 6" key="1">
    <citation type="journal article" date="2010" name="Science">
        <title>Genomic analysis of organismal complexity in the multicellular green alga Volvox carteri.</title>
        <authorList>
            <person name="Prochnik S.E."/>
            <person name="Umen J."/>
            <person name="Nedelcu A.M."/>
            <person name="Hallmann A."/>
            <person name="Miller S.M."/>
            <person name="Nishii I."/>
            <person name="Ferris P."/>
            <person name="Kuo A."/>
            <person name="Mitros T."/>
            <person name="Fritz-Laylin L.K."/>
            <person name="Hellsten U."/>
            <person name="Chapman J."/>
            <person name="Simakov O."/>
            <person name="Rensing S.A."/>
            <person name="Terry A."/>
            <person name="Pangilinan J."/>
            <person name="Kapitonov V."/>
            <person name="Jurka J."/>
            <person name="Salamov A."/>
            <person name="Shapiro H."/>
            <person name="Schmutz J."/>
            <person name="Grimwood J."/>
            <person name="Lindquist E."/>
            <person name="Lucas S."/>
            <person name="Grigoriev I.V."/>
            <person name="Schmitt R."/>
            <person name="Kirk D."/>
            <person name="Rokhsar D.S."/>
        </authorList>
    </citation>
    <scope>NUCLEOTIDE SEQUENCE [LARGE SCALE GENOMIC DNA]</scope>
    <source>
        <strain evidence="6">f. Nagariensis / Eve</strain>
    </source>
</reference>
<dbReference type="RefSeq" id="XP_002957454.1">
    <property type="nucleotide sequence ID" value="XM_002957408.1"/>
</dbReference>
<evidence type="ECO:0008006" key="7">
    <source>
        <dbReference type="Google" id="ProtNLM"/>
    </source>
</evidence>
<accession>D8UFI5</accession>
<feature type="region of interest" description="Disordered" evidence="4">
    <location>
        <begin position="400"/>
        <end position="427"/>
    </location>
</feature>
<protein>
    <recommendedName>
        <fullName evidence="7">Oxysterol-binding protein</fullName>
    </recommendedName>
</protein>
<dbReference type="GeneID" id="9626860"/>
<evidence type="ECO:0000256" key="1">
    <source>
        <dbReference type="ARBA" id="ARBA00008842"/>
    </source>
</evidence>
<dbReference type="InterPro" id="IPR037239">
    <property type="entry name" value="OSBP_sf"/>
</dbReference>
<feature type="compositionally biased region" description="Polar residues" evidence="4">
    <location>
        <begin position="798"/>
        <end position="808"/>
    </location>
</feature>
<proteinExistence type="inferred from homology"/>
<dbReference type="AlphaFoldDB" id="D8UFI5"/>
<keyword evidence="6" id="KW-1185">Reference proteome</keyword>
<feature type="compositionally biased region" description="Low complexity" evidence="4">
    <location>
        <begin position="730"/>
        <end position="742"/>
    </location>
</feature>
<dbReference type="KEGG" id="vcn:VOLCADRAFT_121628"/>
<feature type="non-terminal residue" evidence="5">
    <location>
        <position position="976"/>
    </location>
</feature>
<dbReference type="InterPro" id="IPR018494">
    <property type="entry name" value="Oxysterol-bd_CS"/>
</dbReference>
<evidence type="ECO:0000313" key="5">
    <source>
        <dbReference type="EMBL" id="EFJ41509.1"/>
    </source>
</evidence>
<gene>
    <name evidence="5" type="ORF">VOLCADRAFT_121628</name>
</gene>
<dbReference type="GO" id="GO:0016020">
    <property type="term" value="C:membrane"/>
    <property type="evidence" value="ECO:0007669"/>
    <property type="project" value="TreeGrafter"/>
</dbReference>
<feature type="compositionally biased region" description="Acidic residues" evidence="4">
    <location>
        <begin position="707"/>
        <end position="729"/>
    </location>
</feature>
<evidence type="ECO:0000256" key="4">
    <source>
        <dbReference type="SAM" id="MobiDB-lite"/>
    </source>
</evidence>
<keyword evidence="2" id="KW-0597">Phosphoprotein</keyword>
<dbReference type="GO" id="GO:0005829">
    <property type="term" value="C:cytosol"/>
    <property type="evidence" value="ECO:0007669"/>
    <property type="project" value="TreeGrafter"/>
</dbReference>